<dbReference type="EMBL" id="LR797103">
    <property type="protein sequence ID" value="CAB4187490.1"/>
    <property type="molecule type" value="Genomic_DNA"/>
</dbReference>
<evidence type="ECO:0000313" key="3">
    <source>
        <dbReference type="EMBL" id="CAB4199907.1"/>
    </source>
</evidence>
<name>A0A6J5RZA6_9CAUD</name>
<dbReference type="NCBIfam" id="NF033394">
    <property type="entry name" value="capsid_maj_Podo"/>
    <property type="match status" value="1"/>
</dbReference>
<evidence type="ECO:0000313" key="2">
    <source>
        <dbReference type="EMBL" id="CAB4187490.1"/>
    </source>
</evidence>
<sequence length="428" mass="45206">MAQTLGNFDAILKNVYRGPIVEQLNQESYAIDQFERVAANDMGAFSGRKVIFPIHTARNRGRGVVTETGNLPTAGNQSYLDGEVTIRYFAQGIELTDQVIKQSETNEGAFVRAMTAEIEGATTDLRKDINRQIYGTGDGVLSNISTATTTATVLVDNVQYISVGDAVDIVKSDGTTYVTTGNVVTATSTTGSAAGATQANGSITLTTAVSATTGTNASVVLSGSYGTGSSAKESDGFRNITATTGTVHALSASTVPVWSGSEIDANYATTGLEDLFIQLSQTIRKRSAKTPDVFLTSLGAQRRLANNYTSLKRYNDAKVVDVNGGYSAIMVAAGNNPIPVISDVDAPAGFAFGLRKDSFAWCELQKPDWLTAPDGKGSILSLKTGSGAGQRQATWQAWLGWYAALACTARNQNGRIKNFADDVPVARV</sequence>
<evidence type="ECO:0000313" key="1">
    <source>
        <dbReference type="EMBL" id="CAB4172189.1"/>
    </source>
</evidence>
<dbReference type="InterPro" id="IPR049718">
    <property type="entry name" value="AKO59007-like"/>
</dbReference>
<accession>A0A6J5RZA6</accession>
<organism evidence="3">
    <name type="scientific">uncultured Caudovirales phage</name>
    <dbReference type="NCBI Taxonomy" id="2100421"/>
    <lineage>
        <taxon>Viruses</taxon>
        <taxon>Duplodnaviria</taxon>
        <taxon>Heunggongvirae</taxon>
        <taxon>Uroviricota</taxon>
        <taxon>Caudoviricetes</taxon>
        <taxon>Peduoviridae</taxon>
        <taxon>Maltschvirus</taxon>
        <taxon>Maltschvirus maltsch</taxon>
    </lineage>
</organism>
<reference evidence="3" key="1">
    <citation type="submission" date="2020-05" db="EMBL/GenBank/DDBJ databases">
        <authorList>
            <person name="Chiriac C."/>
            <person name="Salcher M."/>
            <person name="Ghai R."/>
            <person name="Kavagutti S V."/>
        </authorList>
    </citation>
    <scope>NUCLEOTIDE SEQUENCE</scope>
</reference>
<proteinExistence type="predicted"/>
<protein>
    <submittedName>
        <fullName evidence="3">Uncharacterized protein</fullName>
    </submittedName>
</protein>
<gene>
    <name evidence="2" type="ORF">UFOVP1156_28</name>
    <name evidence="3" type="ORF">UFOVP1346_12</name>
    <name evidence="1" type="ORF">UFOVP921_52</name>
</gene>
<dbReference type="EMBL" id="LR797295">
    <property type="protein sequence ID" value="CAB4199907.1"/>
    <property type="molecule type" value="Genomic_DNA"/>
</dbReference>
<dbReference type="EMBL" id="LR796875">
    <property type="protein sequence ID" value="CAB4172189.1"/>
    <property type="molecule type" value="Genomic_DNA"/>
</dbReference>